<proteinExistence type="predicted"/>
<keyword evidence="2" id="KW-1185">Reference proteome</keyword>
<accession>A0AAD6D0G4</accession>
<dbReference type="EMBL" id="JAQIZZ010000004">
    <property type="protein sequence ID" value="KAJ5544091.1"/>
    <property type="molecule type" value="Genomic_DNA"/>
</dbReference>
<comment type="caution">
    <text evidence="1">The sequence shown here is derived from an EMBL/GenBank/DDBJ whole genome shotgun (WGS) entry which is preliminary data.</text>
</comment>
<sequence length="150" mass="14580">MAFQRRYTDDVIAGCTRFMQAGWESSKLALNKSADLAIQAANWGAQNPTSAVCVAVGTTGIVLLTAPGCATAPILAGIGFQAGGIKAEIGSAAAVFHSSIGNIVSGSAIAIGQSAGAGGGGLAVFNGVVQAGGAAMTVGSAGIAWVKAKI</sequence>
<dbReference type="AlphaFoldDB" id="A0AAD6D0G4"/>
<organism evidence="1 2">
    <name type="scientific">Penicillium frequentans</name>
    <dbReference type="NCBI Taxonomy" id="3151616"/>
    <lineage>
        <taxon>Eukaryota</taxon>
        <taxon>Fungi</taxon>
        <taxon>Dikarya</taxon>
        <taxon>Ascomycota</taxon>
        <taxon>Pezizomycotina</taxon>
        <taxon>Eurotiomycetes</taxon>
        <taxon>Eurotiomycetidae</taxon>
        <taxon>Eurotiales</taxon>
        <taxon>Aspergillaceae</taxon>
        <taxon>Penicillium</taxon>
    </lineage>
</organism>
<reference evidence="1 2" key="1">
    <citation type="journal article" date="2023" name="IMA Fungus">
        <title>Comparative genomic study of the Penicillium genus elucidates a diverse pangenome and 15 lateral gene transfer events.</title>
        <authorList>
            <person name="Petersen C."/>
            <person name="Sorensen T."/>
            <person name="Nielsen M.R."/>
            <person name="Sondergaard T.E."/>
            <person name="Sorensen J.L."/>
            <person name="Fitzpatrick D.A."/>
            <person name="Frisvad J.C."/>
            <person name="Nielsen K.L."/>
        </authorList>
    </citation>
    <scope>NUCLEOTIDE SEQUENCE [LARGE SCALE GENOMIC DNA]</scope>
    <source>
        <strain evidence="1 2">IBT 35679</strain>
    </source>
</reference>
<evidence type="ECO:0000313" key="1">
    <source>
        <dbReference type="EMBL" id="KAJ5544091.1"/>
    </source>
</evidence>
<dbReference type="Proteomes" id="UP001220324">
    <property type="component" value="Unassembled WGS sequence"/>
</dbReference>
<protein>
    <submittedName>
        <fullName evidence="1">Uncharacterized protein</fullName>
    </submittedName>
</protein>
<evidence type="ECO:0000313" key="2">
    <source>
        <dbReference type="Proteomes" id="UP001220324"/>
    </source>
</evidence>
<gene>
    <name evidence="1" type="ORF">N7494_005370</name>
</gene>
<name>A0AAD6D0G4_9EURO</name>